<evidence type="ECO:0000313" key="3">
    <source>
        <dbReference type="Proteomes" id="UP001458880"/>
    </source>
</evidence>
<evidence type="ECO:0000313" key="2">
    <source>
        <dbReference type="EMBL" id="KAK9720144.1"/>
    </source>
</evidence>
<gene>
    <name evidence="2" type="ORF">QE152_g22242</name>
</gene>
<protein>
    <recommendedName>
        <fullName evidence="1">Double jelly roll-like domain-containing protein</fullName>
    </recommendedName>
</protein>
<dbReference type="AlphaFoldDB" id="A0AAW1KLD3"/>
<comment type="caution">
    <text evidence="2">The sequence shown here is derived from an EMBL/GenBank/DDBJ whole genome shotgun (WGS) entry which is preliminary data.</text>
</comment>
<sequence>MRQSFSKCPVGVRTSYGDNETKFLEMSGWCPNSKTQPTISLNNKFNAYIPLKFFLGFAEDYKKIIINASQELILLRSGQNRMACSSHQCER</sequence>
<keyword evidence="3" id="KW-1185">Reference proteome</keyword>
<accession>A0AAW1KLD3</accession>
<name>A0AAW1KLD3_POPJA</name>
<dbReference type="InterPro" id="IPR049512">
    <property type="entry name" value="DJR-like_dom"/>
</dbReference>
<dbReference type="EMBL" id="JASPKY010000213">
    <property type="protein sequence ID" value="KAK9720144.1"/>
    <property type="molecule type" value="Genomic_DNA"/>
</dbReference>
<reference evidence="2 3" key="1">
    <citation type="journal article" date="2024" name="BMC Genomics">
        <title>De novo assembly and annotation of Popillia japonica's genome with initial clues to its potential as an invasive pest.</title>
        <authorList>
            <person name="Cucini C."/>
            <person name="Boschi S."/>
            <person name="Funari R."/>
            <person name="Cardaioli E."/>
            <person name="Iannotti N."/>
            <person name="Marturano G."/>
            <person name="Paoli F."/>
            <person name="Bruttini M."/>
            <person name="Carapelli A."/>
            <person name="Frati F."/>
            <person name="Nardi F."/>
        </authorList>
    </citation>
    <scope>NUCLEOTIDE SEQUENCE [LARGE SCALE GENOMIC DNA]</scope>
    <source>
        <strain evidence="2">DMR45628</strain>
    </source>
</reference>
<dbReference type="Proteomes" id="UP001458880">
    <property type="component" value="Unassembled WGS sequence"/>
</dbReference>
<proteinExistence type="predicted"/>
<feature type="domain" description="Double jelly roll-like" evidence="1">
    <location>
        <begin position="39"/>
        <end position="84"/>
    </location>
</feature>
<evidence type="ECO:0000259" key="1">
    <source>
        <dbReference type="Pfam" id="PF21738"/>
    </source>
</evidence>
<organism evidence="2 3">
    <name type="scientific">Popillia japonica</name>
    <name type="common">Japanese beetle</name>
    <dbReference type="NCBI Taxonomy" id="7064"/>
    <lineage>
        <taxon>Eukaryota</taxon>
        <taxon>Metazoa</taxon>
        <taxon>Ecdysozoa</taxon>
        <taxon>Arthropoda</taxon>
        <taxon>Hexapoda</taxon>
        <taxon>Insecta</taxon>
        <taxon>Pterygota</taxon>
        <taxon>Neoptera</taxon>
        <taxon>Endopterygota</taxon>
        <taxon>Coleoptera</taxon>
        <taxon>Polyphaga</taxon>
        <taxon>Scarabaeiformia</taxon>
        <taxon>Scarabaeidae</taxon>
        <taxon>Rutelinae</taxon>
        <taxon>Popillia</taxon>
    </lineage>
</organism>
<dbReference type="Pfam" id="PF21738">
    <property type="entry name" value="DJR-like_dom"/>
    <property type="match status" value="1"/>
</dbReference>